<evidence type="ECO:0000313" key="5">
    <source>
        <dbReference type="Proteomes" id="UP001239782"/>
    </source>
</evidence>
<dbReference type="PANTHER" id="PTHR38772:SF1">
    <property type="entry name" value="NUCLEOID-ASSOCIATED PROTEIN YEJK"/>
    <property type="match status" value="1"/>
</dbReference>
<dbReference type="GO" id="GO:0043590">
    <property type="term" value="C:bacterial nucleoid"/>
    <property type="evidence" value="ECO:0007669"/>
    <property type="project" value="TreeGrafter"/>
</dbReference>
<dbReference type="KEGG" id="plei:Q9312_08585"/>
<reference evidence="4 5" key="1">
    <citation type="submission" date="2023-08" db="EMBL/GenBank/DDBJ databases">
        <title>Pleionea litopenaei sp. nov., isolated from stomach of juvenile Litopenaeus vannamei.</title>
        <authorList>
            <person name="Rho A.M."/>
            <person name="Hwang C.Y."/>
        </authorList>
    </citation>
    <scope>NUCLEOTIDE SEQUENCE [LARGE SCALE GENOMIC DNA]</scope>
    <source>
        <strain evidence="4 5">HL-JVS1</strain>
    </source>
</reference>
<dbReference type="InterPro" id="IPR007358">
    <property type="entry name" value="Nucleoid_associated_NdpA"/>
</dbReference>
<gene>
    <name evidence="4" type="ORF">Q9312_08585</name>
</gene>
<dbReference type="RefSeq" id="WP_309204179.1">
    <property type="nucleotide sequence ID" value="NZ_CP133548.1"/>
</dbReference>
<name>A0AA51X832_9GAMM</name>
<dbReference type="GO" id="GO:0003690">
    <property type="term" value="F:double-stranded DNA binding"/>
    <property type="evidence" value="ECO:0007669"/>
    <property type="project" value="TreeGrafter"/>
</dbReference>
<evidence type="ECO:0000256" key="3">
    <source>
        <dbReference type="ARBA" id="ARBA00022490"/>
    </source>
</evidence>
<keyword evidence="5" id="KW-1185">Reference proteome</keyword>
<accession>A0AA51X832</accession>
<comment type="similarity">
    <text evidence="2">Belongs to the YejK family.</text>
</comment>
<protein>
    <submittedName>
        <fullName evidence="4">Nucleoid-associated protein</fullName>
    </submittedName>
</protein>
<dbReference type="Pfam" id="PF04245">
    <property type="entry name" value="NA37"/>
    <property type="match status" value="1"/>
</dbReference>
<keyword evidence="3" id="KW-0963">Cytoplasm</keyword>
<dbReference type="PANTHER" id="PTHR38772">
    <property type="match status" value="1"/>
</dbReference>
<dbReference type="AlphaFoldDB" id="A0AA51X832"/>
<dbReference type="GO" id="GO:0003727">
    <property type="term" value="F:single-stranded RNA binding"/>
    <property type="evidence" value="ECO:0007669"/>
    <property type="project" value="TreeGrafter"/>
</dbReference>
<proteinExistence type="inferred from homology"/>
<evidence type="ECO:0000256" key="1">
    <source>
        <dbReference type="ARBA" id="ARBA00004453"/>
    </source>
</evidence>
<evidence type="ECO:0000256" key="2">
    <source>
        <dbReference type="ARBA" id="ARBA00009035"/>
    </source>
</evidence>
<comment type="subcellular location">
    <subcellularLocation>
        <location evidence="1">Cytoplasm</location>
        <location evidence="1">Nucleoid</location>
    </subcellularLocation>
</comment>
<evidence type="ECO:0000313" key="4">
    <source>
        <dbReference type="EMBL" id="WMS88957.1"/>
    </source>
</evidence>
<organism evidence="4 5">
    <name type="scientific">Pleionea litopenaei</name>
    <dbReference type="NCBI Taxonomy" id="3070815"/>
    <lineage>
        <taxon>Bacteria</taxon>
        <taxon>Pseudomonadati</taxon>
        <taxon>Pseudomonadota</taxon>
        <taxon>Gammaproteobacteria</taxon>
        <taxon>Oceanospirillales</taxon>
        <taxon>Pleioneaceae</taxon>
        <taxon>Pleionea</taxon>
    </lineage>
</organism>
<dbReference type="Proteomes" id="UP001239782">
    <property type="component" value="Chromosome"/>
</dbReference>
<dbReference type="EMBL" id="CP133548">
    <property type="protein sequence ID" value="WMS88957.1"/>
    <property type="molecule type" value="Genomic_DNA"/>
</dbReference>
<sequence length="339" mass="38911">MTIKHCSIHRVYRAKPGAEVKIQLRPNEIPAEGPIVSLFEQMKLTLTRSTQKQYGLFNPELGDNPMSALLQKVVDESLGFSSMTHQAMEHLKLQFEKTSEPFEAHICFVIDELLEQSFFYAFWINHADAQFINSDLDVDTLQFVDPGKLKYAFKIDIEQWKVDGWDQYMSQLVSKGNKDIAEAFESFSGFISSVDLKAQTESFLSVVDEFVEDQEPSIGERLKSKIVEYCIDQDMAGSPVDLDDLSTQLDEENPERFSAFVSEKQPSVKKEIYTDRASLKKYVRFFGRDKNLSISFSSEMFGDNIVFDEGSDELIVKHIPKSLKAQLMRYLKRKQGKEE</sequence>